<gene>
    <name evidence="1" type="ORF">EJA06_004735</name>
</gene>
<evidence type="ECO:0000313" key="2">
    <source>
        <dbReference type="Proteomes" id="UP000282800"/>
    </source>
</evidence>
<accession>A0A482UHY5</accession>
<name>A0A482UHY5_9PSED</name>
<reference evidence="1 2" key="1">
    <citation type="submission" date="2019-01" db="EMBL/GenBank/DDBJ databases">
        <title>High-quality draft genome of. Pseudomonas songnenensis str. L103, a full-fledged denitrifier isolated from 100 meters deep aquifer in a heavily nitrogen fertilized agricultural area.</title>
        <authorList>
            <person name="Liu M."/>
            <person name="Liu B."/>
        </authorList>
    </citation>
    <scope>NUCLEOTIDE SEQUENCE [LARGE SCALE GENOMIC DNA]</scope>
    <source>
        <strain evidence="1 2">L103</strain>
    </source>
</reference>
<dbReference type="EMBL" id="RWYU02000002">
    <property type="protein sequence ID" value="RYJ63262.1"/>
    <property type="molecule type" value="Genomic_DNA"/>
</dbReference>
<dbReference type="OrthoDB" id="7270370at2"/>
<organism evidence="1 2">
    <name type="scientific">Pseudomonas songnenensis</name>
    <dbReference type="NCBI Taxonomy" id="1176259"/>
    <lineage>
        <taxon>Bacteria</taxon>
        <taxon>Pseudomonadati</taxon>
        <taxon>Pseudomonadota</taxon>
        <taxon>Gammaproteobacteria</taxon>
        <taxon>Pseudomonadales</taxon>
        <taxon>Pseudomonadaceae</taxon>
        <taxon>Pseudomonas</taxon>
    </lineage>
</organism>
<protein>
    <recommendedName>
        <fullName evidence="3">Lysozyme</fullName>
    </recommendedName>
</protein>
<comment type="caution">
    <text evidence="1">The sequence shown here is derived from an EMBL/GenBank/DDBJ whole genome shotgun (WGS) entry which is preliminary data.</text>
</comment>
<proteinExistence type="predicted"/>
<sequence>MTLSEIRERAIAPALALLPARMSSREAEIMLLAITQQEDPEQRRRQWPTGPARGLYQFEQGGGVRGVLNHPSSREHARRVCAARGVAPEPAAVWAALERDDVLASAFARLLLWTDPKSLPGEHDAAGGWDLYLRTWRPGKPHPSRWPARYAAAVREVMP</sequence>
<dbReference type="Proteomes" id="UP000282800">
    <property type="component" value="Unassembled WGS sequence"/>
</dbReference>
<evidence type="ECO:0008006" key="3">
    <source>
        <dbReference type="Google" id="ProtNLM"/>
    </source>
</evidence>
<evidence type="ECO:0000313" key="1">
    <source>
        <dbReference type="EMBL" id="RYJ63262.1"/>
    </source>
</evidence>
<dbReference type="AlphaFoldDB" id="A0A482UHY5"/>